<dbReference type="Gene3D" id="1.20.140.70">
    <property type="entry name" value="Oligopeptidase f, N-terminal domain"/>
    <property type="match status" value="1"/>
</dbReference>
<proteinExistence type="inferred from homology"/>
<keyword evidence="4 6" id="KW-0862">Zinc</keyword>
<organism evidence="9">
    <name type="scientific">uncultured Thermomicrobiales bacterium</name>
    <dbReference type="NCBI Taxonomy" id="1645740"/>
    <lineage>
        <taxon>Bacteria</taxon>
        <taxon>Pseudomonadati</taxon>
        <taxon>Thermomicrobiota</taxon>
        <taxon>Thermomicrobia</taxon>
        <taxon>Thermomicrobiales</taxon>
        <taxon>environmental samples</taxon>
    </lineage>
</organism>
<comment type="function">
    <text evidence="6">Has oligopeptidase activity and degrades a variety of small bioactive peptides.</text>
</comment>
<keyword evidence="5 6" id="KW-0482">Metalloprotease</keyword>
<dbReference type="SUPFAM" id="SSF55486">
    <property type="entry name" value="Metalloproteases ('zincins'), catalytic domain"/>
    <property type="match status" value="1"/>
</dbReference>
<evidence type="ECO:0000313" key="9">
    <source>
        <dbReference type="EMBL" id="CAA9569449.1"/>
    </source>
</evidence>
<dbReference type="Gene3D" id="1.10.287.830">
    <property type="entry name" value="putative peptidase helix hairpin domain like"/>
    <property type="match status" value="1"/>
</dbReference>
<evidence type="ECO:0000256" key="6">
    <source>
        <dbReference type="RuleBase" id="RU368091"/>
    </source>
</evidence>
<dbReference type="GO" id="GO:0006518">
    <property type="term" value="P:peptide metabolic process"/>
    <property type="evidence" value="ECO:0007669"/>
    <property type="project" value="TreeGrafter"/>
</dbReference>
<dbReference type="NCBIfam" id="TIGR00181">
    <property type="entry name" value="pepF"/>
    <property type="match status" value="1"/>
</dbReference>
<keyword evidence="3 6" id="KW-0378">Hydrolase</keyword>
<evidence type="ECO:0000256" key="5">
    <source>
        <dbReference type="ARBA" id="ARBA00023049"/>
    </source>
</evidence>
<dbReference type="GO" id="GO:0006508">
    <property type="term" value="P:proteolysis"/>
    <property type="evidence" value="ECO:0007669"/>
    <property type="project" value="UniProtKB-KW"/>
</dbReference>
<dbReference type="InterPro" id="IPR001567">
    <property type="entry name" value="Pept_M3A_M3B_dom"/>
</dbReference>
<dbReference type="InterPro" id="IPR013647">
    <property type="entry name" value="OligopepF_N_dom"/>
</dbReference>
<dbReference type="Pfam" id="PF08439">
    <property type="entry name" value="Peptidase_M3_N"/>
    <property type="match status" value="1"/>
</dbReference>
<evidence type="ECO:0000256" key="1">
    <source>
        <dbReference type="ARBA" id="ARBA00022670"/>
    </source>
</evidence>
<name>A0A6J4VBD7_9BACT</name>
<evidence type="ECO:0000256" key="3">
    <source>
        <dbReference type="ARBA" id="ARBA00022801"/>
    </source>
</evidence>
<feature type="domain" description="Peptidase M3A/M3B catalytic" evidence="7">
    <location>
        <begin position="210"/>
        <end position="591"/>
    </location>
</feature>
<gene>
    <name evidence="9" type="ORF">AVDCRST_MAG59-3359</name>
</gene>
<dbReference type="InterPro" id="IPR045090">
    <property type="entry name" value="Pept_M3A_M3B"/>
</dbReference>
<dbReference type="PANTHER" id="PTHR11804">
    <property type="entry name" value="PROTEASE M3 THIMET OLIGOPEPTIDASE-RELATED"/>
    <property type="match status" value="1"/>
</dbReference>
<dbReference type="CDD" id="cd09608">
    <property type="entry name" value="M3B_PepF"/>
    <property type="match status" value="1"/>
</dbReference>
<dbReference type="EC" id="3.4.24.-" evidence="6"/>
<dbReference type="EMBL" id="CADCWF010000240">
    <property type="protein sequence ID" value="CAA9569449.1"/>
    <property type="molecule type" value="Genomic_DNA"/>
</dbReference>
<keyword evidence="1 6" id="KW-0645">Protease</keyword>
<dbReference type="InterPro" id="IPR004438">
    <property type="entry name" value="Peptidase_M3B"/>
</dbReference>
<keyword evidence="2 6" id="KW-0479">Metal-binding</keyword>
<dbReference type="GO" id="GO:0004222">
    <property type="term" value="F:metalloendopeptidase activity"/>
    <property type="evidence" value="ECO:0007669"/>
    <property type="project" value="UniProtKB-UniRule"/>
</dbReference>
<protein>
    <recommendedName>
        <fullName evidence="6">Oligopeptidase F</fullName>
        <ecNumber evidence="6">3.4.24.-</ecNumber>
    </recommendedName>
</protein>
<comment type="similarity">
    <text evidence="6">Belongs to the peptidase M3B family.</text>
</comment>
<evidence type="ECO:0000256" key="2">
    <source>
        <dbReference type="ARBA" id="ARBA00022723"/>
    </source>
</evidence>
<dbReference type="PANTHER" id="PTHR11804:SF77">
    <property type="entry name" value="OLIGOENDOPEPTIDASE F"/>
    <property type="match status" value="1"/>
</dbReference>
<dbReference type="Gene3D" id="1.10.1370.20">
    <property type="entry name" value="Oligoendopeptidase f, C-terminal domain"/>
    <property type="match status" value="1"/>
</dbReference>
<evidence type="ECO:0000259" key="7">
    <source>
        <dbReference type="Pfam" id="PF01432"/>
    </source>
</evidence>
<dbReference type="GO" id="GO:0046872">
    <property type="term" value="F:metal ion binding"/>
    <property type="evidence" value="ECO:0007669"/>
    <property type="project" value="UniProtKB-UniRule"/>
</dbReference>
<dbReference type="InterPro" id="IPR042088">
    <property type="entry name" value="OligoPept_F_C"/>
</dbReference>
<evidence type="ECO:0000256" key="4">
    <source>
        <dbReference type="ARBA" id="ARBA00022833"/>
    </source>
</evidence>
<accession>A0A6J4VBD7</accession>
<reference evidence="9" key="1">
    <citation type="submission" date="2020-02" db="EMBL/GenBank/DDBJ databases">
        <authorList>
            <person name="Meier V. D."/>
        </authorList>
    </citation>
    <scope>NUCLEOTIDE SEQUENCE</scope>
    <source>
        <strain evidence="9">AVDCRST_MAG59</strain>
    </source>
</reference>
<dbReference type="Pfam" id="PF01432">
    <property type="entry name" value="Peptidase_M3"/>
    <property type="match status" value="1"/>
</dbReference>
<sequence>MTAAAPTAVPPRAEVRPDETWDLERVFPTDDAWEAAFRTAEAMLADLAPFAGTLAQAPGRLLAALRTQDAVAEAVDRIAVYAMLRQSEDATNARYVGYADRARGLFARSQAAASFVAPEVAAIPDPTLDGWLAEEPGLEQYRHLLARIRRQREHLRSPAEEALLARAGEVFGGFETVHDMLENGELPLGTIRDEGGEPVRLTQGTVGRYYHSADRRVRREAWEQSGDAYLAFRNTFAASLGGAVKRDVYYARARGYGSSLEAALADDNVPTAVFHTLLDTVWEHFPLWHRYFRARRRLLGLAEGDLHGWDLEAPLATDPPAVGWERGAEIAHEALAPLGPEYVDEVRRGLAERWVDRCANTGKHGGAFSWGAYGTEPYISMTWHDDLSSVSTLIHELGHSLHSHLTWASQPVTYANYGMSAAETASNFNQALMGAHLLELNQERDWTLAVIEERMENFQRYLFIMPILARFELACHERAEAGQALGAGWMNETLLGFWQQGYGNEVAIDPARMGVIWARFPHLFANFYVFQYGVGIAAAAALAGPIRAGDTEARDRYLRFLRQGGSQDPIEALREAGVDMRSPEPFRAAFAVLDGYVTRLEELAG</sequence>
<comment type="cofactor">
    <cofactor evidence="6">
        <name>Zn(2+)</name>
        <dbReference type="ChEBI" id="CHEBI:29105"/>
    </cofactor>
    <text evidence="6">Binds 1 zinc ion.</text>
</comment>
<evidence type="ECO:0000259" key="8">
    <source>
        <dbReference type="Pfam" id="PF08439"/>
    </source>
</evidence>
<feature type="domain" description="Oligopeptidase F N-terminal" evidence="8">
    <location>
        <begin position="119"/>
        <end position="186"/>
    </location>
</feature>
<dbReference type="AlphaFoldDB" id="A0A6J4VBD7"/>